<name>A0ABM4UEA9_COFAR</name>
<dbReference type="SMART" id="SM00220">
    <property type="entry name" value="S_TKc"/>
    <property type="match status" value="1"/>
</dbReference>
<dbReference type="PANTHER" id="PTHR48008">
    <property type="entry name" value="LEUCINE-RICH REPEAT RECEPTOR-LIKE PROTEIN KINASE IMK3-RELATED"/>
    <property type="match status" value="1"/>
</dbReference>
<dbReference type="SUPFAM" id="SSF56112">
    <property type="entry name" value="Protein kinase-like (PK-like)"/>
    <property type="match status" value="1"/>
</dbReference>
<keyword evidence="2" id="KW-1185">Reference proteome</keyword>
<dbReference type="PROSITE" id="PS00108">
    <property type="entry name" value="PROTEIN_KINASE_ST"/>
    <property type="match status" value="1"/>
</dbReference>
<evidence type="ECO:0000313" key="2">
    <source>
        <dbReference type="Proteomes" id="UP001652660"/>
    </source>
</evidence>
<proteinExistence type="predicted"/>
<dbReference type="Proteomes" id="UP001652660">
    <property type="component" value="Chromosome 5e"/>
</dbReference>
<dbReference type="Gene3D" id="1.10.510.10">
    <property type="entry name" value="Transferase(Phosphotransferase) domain 1"/>
    <property type="match status" value="1"/>
</dbReference>
<sequence length="185" mass="20943">MVDVASALEYLHFGYAKPVVHCDLKPSNILLDEHMIAHVSDFGIARFLDERNSVMHTKTLATLGYMAPEFGLKGLVSTRIDVYGFGIILMETFSRMKPSDEIFNEDLTLKNWIEESVPNATVQVIDGNLLRQQDEHFSEKLECVSMIFKLALSCCTECPQDRINMKEVVAALKKIKRQLDTLSDT</sequence>
<gene>
    <name evidence="3" type="primary">LOC140006857</name>
</gene>
<dbReference type="PANTHER" id="PTHR48008:SF14">
    <property type="entry name" value="PROTEIN KINASE DOMAIN-CONTAINING PROTEIN"/>
    <property type="match status" value="1"/>
</dbReference>
<dbReference type="RefSeq" id="XP_071905625.1">
    <property type="nucleotide sequence ID" value="XM_072049524.1"/>
</dbReference>
<dbReference type="InterPro" id="IPR008271">
    <property type="entry name" value="Ser/Thr_kinase_AS"/>
</dbReference>
<dbReference type="InterPro" id="IPR052451">
    <property type="entry name" value="Ser/Thr_kinase-like"/>
</dbReference>
<dbReference type="PROSITE" id="PS50011">
    <property type="entry name" value="PROTEIN_KINASE_DOM"/>
    <property type="match status" value="1"/>
</dbReference>
<dbReference type="InterPro" id="IPR000719">
    <property type="entry name" value="Prot_kinase_dom"/>
</dbReference>
<feature type="domain" description="Protein kinase" evidence="1">
    <location>
        <begin position="1"/>
        <end position="175"/>
    </location>
</feature>
<accession>A0ABM4UEA9</accession>
<dbReference type="Pfam" id="PF00069">
    <property type="entry name" value="Pkinase"/>
    <property type="match status" value="1"/>
</dbReference>
<reference evidence="3" key="1">
    <citation type="submission" date="2025-08" db="UniProtKB">
        <authorList>
            <consortium name="RefSeq"/>
        </authorList>
    </citation>
    <scope>IDENTIFICATION</scope>
    <source>
        <tissue evidence="3">Leaves</tissue>
    </source>
</reference>
<dbReference type="InterPro" id="IPR011009">
    <property type="entry name" value="Kinase-like_dom_sf"/>
</dbReference>
<protein>
    <submittedName>
        <fullName evidence="3">Probable LRR receptor-like serine/threonine-protein kinase At3g47570</fullName>
    </submittedName>
</protein>
<organism evidence="2 3">
    <name type="scientific">Coffea arabica</name>
    <name type="common">Arabian coffee</name>
    <dbReference type="NCBI Taxonomy" id="13443"/>
    <lineage>
        <taxon>Eukaryota</taxon>
        <taxon>Viridiplantae</taxon>
        <taxon>Streptophyta</taxon>
        <taxon>Embryophyta</taxon>
        <taxon>Tracheophyta</taxon>
        <taxon>Spermatophyta</taxon>
        <taxon>Magnoliopsida</taxon>
        <taxon>eudicotyledons</taxon>
        <taxon>Gunneridae</taxon>
        <taxon>Pentapetalae</taxon>
        <taxon>asterids</taxon>
        <taxon>lamiids</taxon>
        <taxon>Gentianales</taxon>
        <taxon>Rubiaceae</taxon>
        <taxon>Ixoroideae</taxon>
        <taxon>Gardenieae complex</taxon>
        <taxon>Bertiereae - Coffeeae clade</taxon>
        <taxon>Coffeeae</taxon>
        <taxon>Coffea</taxon>
    </lineage>
</organism>
<evidence type="ECO:0000259" key="1">
    <source>
        <dbReference type="PROSITE" id="PS50011"/>
    </source>
</evidence>
<dbReference type="GeneID" id="140006857"/>
<evidence type="ECO:0000313" key="3">
    <source>
        <dbReference type="RefSeq" id="XP_071905625.1"/>
    </source>
</evidence>